<reference evidence="1 2" key="1">
    <citation type="submission" date="2018-08" db="EMBL/GenBank/DDBJ databases">
        <title>A genome reference for cultivated species of the human gut microbiota.</title>
        <authorList>
            <person name="Zou Y."/>
            <person name="Xue W."/>
            <person name="Luo G."/>
        </authorList>
    </citation>
    <scope>NUCLEOTIDE SEQUENCE [LARGE SCALE GENOMIC DNA]</scope>
    <source>
        <strain evidence="1 2">AF24-29</strain>
    </source>
</reference>
<name>A0A412G508_9FIRM</name>
<comment type="caution">
    <text evidence="1">The sequence shown here is derived from an EMBL/GenBank/DDBJ whole genome shotgun (WGS) entry which is preliminary data.</text>
</comment>
<dbReference type="Pfam" id="PF19875">
    <property type="entry name" value="DUF6348"/>
    <property type="match status" value="1"/>
</dbReference>
<proteinExistence type="predicted"/>
<sequence>MKNQSFERENARLLQQLSTVCKTMENNEIQNGQLVFERWDLRVSARVDALDERVMAVCTFTIECPRFDEPVVECCAGAGQDPDQAIGAAAASFLFGMMAAVITLMRGESVLQLTSEFGGKERKWNCIQSEIVGMGQPLSGDHRLDFWNALKSQLPRVLGSRKITFIKIYGARQADGSVTAECRVNDVVCRFLSEALARIVEKWDNTQFVSRKQIFILEQDPEHSAVFPYTKDQITEATAKAMRLFQACDTAEKLGRYVEILSKDLNDASLAELFRFFLPEICAENAFSELIVDEQLTLYCKNQTIPVTLFQLTAYAWMKEAVYAGFGSEEFDNDLFRQLIGLSSLYALVCQLKQDGADLNGRTATLQFHASDAFQLF</sequence>
<keyword evidence="2" id="KW-1185">Reference proteome</keyword>
<organism evidence="1 2">
    <name type="scientific">Holdemania filiformis</name>
    <dbReference type="NCBI Taxonomy" id="61171"/>
    <lineage>
        <taxon>Bacteria</taxon>
        <taxon>Bacillati</taxon>
        <taxon>Bacillota</taxon>
        <taxon>Erysipelotrichia</taxon>
        <taxon>Erysipelotrichales</taxon>
        <taxon>Erysipelotrichaceae</taxon>
        <taxon>Holdemania</taxon>
    </lineage>
</organism>
<dbReference type="RefSeq" id="WP_117893846.1">
    <property type="nucleotide sequence ID" value="NZ_CABJCV010000003.1"/>
</dbReference>
<protein>
    <submittedName>
        <fullName evidence="1">Uncharacterized protein</fullName>
    </submittedName>
</protein>
<dbReference type="Proteomes" id="UP000284178">
    <property type="component" value="Unassembled WGS sequence"/>
</dbReference>
<dbReference type="InterPro" id="IPR045929">
    <property type="entry name" value="DUF6348"/>
</dbReference>
<dbReference type="GeneID" id="83014519"/>
<dbReference type="EMBL" id="QRUP01000003">
    <property type="protein sequence ID" value="RGR75859.1"/>
    <property type="molecule type" value="Genomic_DNA"/>
</dbReference>
<evidence type="ECO:0000313" key="2">
    <source>
        <dbReference type="Proteomes" id="UP000284178"/>
    </source>
</evidence>
<evidence type="ECO:0000313" key="1">
    <source>
        <dbReference type="EMBL" id="RGR75859.1"/>
    </source>
</evidence>
<accession>A0A412G508</accession>
<gene>
    <name evidence="1" type="ORF">DWY25_03740</name>
</gene>
<dbReference type="AlphaFoldDB" id="A0A412G508"/>